<reference evidence="2" key="2">
    <citation type="journal article" date="2014" name="ISME J.">
        <title>Microbial stratification in low pH oxic and suboxic macroscopic growths along an acid mine drainage.</title>
        <authorList>
            <person name="Mendez-Garcia C."/>
            <person name="Mesa V."/>
            <person name="Sprenger R.R."/>
            <person name="Richter M."/>
            <person name="Diez M.S."/>
            <person name="Solano J."/>
            <person name="Bargiela R."/>
            <person name="Golyshina O.V."/>
            <person name="Manteca A."/>
            <person name="Ramos J.L."/>
            <person name="Gallego J.R."/>
            <person name="Llorente I."/>
            <person name="Martins Dos Santos V.A."/>
            <person name="Jensen O.N."/>
            <person name="Pelaez A.I."/>
            <person name="Sanchez J."/>
            <person name="Ferrer M."/>
        </authorList>
    </citation>
    <scope>NUCLEOTIDE SEQUENCE</scope>
</reference>
<gene>
    <name evidence="2" type="ORF">B1A_05295</name>
</gene>
<dbReference type="Pfam" id="PF21917">
    <property type="entry name" value="NMB0537_N"/>
    <property type="match status" value="1"/>
</dbReference>
<dbReference type="InterPro" id="IPR054115">
    <property type="entry name" value="CorC_N"/>
</dbReference>
<name>T1CUT0_9ZZZZ</name>
<protein>
    <submittedName>
        <fullName evidence="2">CBS domain-containing protein</fullName>
    </submittedName>
</protein>
<feature type="non-terminal residue" evidence="2">
    <location>
        <position position="77"/>
    </location>
</feature>
<dbReference type="EMBL" id="AUZX01003856">
    <property type="protein sequence ID" value="EQD72754.1"/>
    <property type="molecule type" value="Genomic_DNA"/>
</dbReference>
<organism evidence="2">
    <name type="scientific">mine drainage metagenome</name>
    <dbReference type="NCBI Taxonomy" id="410659"/>
    <lineage>
        <taxon>unclassified sequences</taxon>
        <taxon>metagenomes</taxon>
        <taxon>ecological metagenomes</taxon>
    </lineage>
</organism>
<evidence type="ECO:0000259" key="1">
    <source>
        <dbReference type="Pfam" id="PF21917"/>
    </source>
</evidence>
<comment type="caution">
    <text evidence="2">The sequence shown here is derived from an EMBL/GenBank/DDBJ whole genome shotgun (WGS) entry which is preliminary data.</text>
</comment>
<proteinExistence type="predicted"/>
<feature type="domain" description="Magnesium and cobalt efflux protein CorC N-terminal" evidence="1">
    <location>
        <begin position="24"/>
        <end position="59"/>
    </location>
</feature>
<reference evidence="2" key="1">
    <citation type="submission" date="2013-08" db="EMBL/GenBank/DDBJ databases">
        <authorList>
            <person name="Mendez C."/>
            <person name="Richter M."/>
            <person name="Ferrer M."/>
            <person name="Sanchez J."/>
        </authorList>
    </citation>
    <scope>NUCLEOTIDE SEQUENCE</scope>
</reference>
<sequence>MSGDTPTDTTAPGWLERIGQLLGREPRDRSAVLSFLDEAFANGVFDQQARDMLRGVLRVSELSVADVMIPHGQMIVV</sequence>
<evidence type="ECO:0000313" key="2">
    <source>
        <dbReference type="EMBL" id="EQD72754.1"/>
    </source>
</evidence>
<accession>T1CUT0</accession>
<dbReference type="AlphaFoldDB" id="T1CUT0"/>